<feature type="chain" id="PRO_5010288772" description="Septum formation inhibitor Maf" evidence="1">
    <location>
        <begin position="26"/>
        <end position="316"/>
    </location>
</feature>
<accession>A0A1G7J4P2</accession>
<feature type="signal peptide" evidence="1">
    <location>
        <begin position="1"/>
        <end position="25"/>
    </location>
</feature>
<reference evidence="3" key="1">
    <citation type="submission" date="2016-10" db="EMBL/GenBank/DDBJ databases">
        <authorList>
            <person name="Varghese N."/>
            <person name="Submissions S."/>
        </authorList>
    </citation>
    <scope>NUCLEOTIDE SEQUENCE [LARGE SCALE GENOMIC DNA]</scope>
    <source>
        <strain evidence="3">DSM 24729</strain>
    </source>
</reference>
<evidence type="ECO:0000313" key="2">
    <source>
        <dbReference type="EMBL" id="SDF19977.1"/>
    </source>
</evidence>
<dbReference type="Proteomes" id="UP000182114">
    <property type="component" value="Unassembled WGS sequence"/>
</dbReference>
<keyword evidence="1" id="KW-0732">Signal</keyword>
<protein>
    <recommendedName>
        <fullName evidence="4">Septum formation inhibitor Maf</fullName>
    </recommendedName>
</protein>
<dbReference type="eggNOG" id="COG2017">
    <property type="taxonomic scope" value="Bacteria"/>
</dbReference>
<evidence type="ECO:0000313" key="3">
    <source>
        <dbReference type="Proteomes" id="UP000182114"/>
    </source>
</evidence>
<dbReference type="RefSeq" id="WP_025614964.1">
    <property type="nucleotide sequence ID" value="NZ_FNBD01000008.1"/>
</dbReference>
<keyword evidence="3" id="KW-1185">Reference proteome</keyword>
<proteinExistence type="predicted"/>
<dbReference type="EMBL" id="FNBD01000008">
    <property type="protein sequence ID" value="SDF19977.1"/>
    <property type="molecule type" value="Genomic_DNA"/>
</dbReference>
<gene>
    <name evidence="2" type="ORF">SAMN04487992_108208</name>
</gene>
<evidence type="ECO:0008006" key="4">
    <source>
        <dbReference type="Google" id="ProtNLM"/>
    </source>
</evidence>
<organism evidence="2 3">
    <name type="scientific">Cellulophaga baltica</name>
    <dbReference type="NCBI Taxonomy" id="76594"/>
    <lineage>
        <taxon>Bacteria</taxon>
        <taxon>Pseudomonadati</taxon>
        <taxon>Bacteroidota</taxon>
        <taxon>Flavobacteriia</taxon>
        <taxon>Flavobacteriales</taxon>
        <taxon>Flavobacteriaceae</taxon>
        <taxon>Cellulophaga</taxon>
    </lineage>
</organism>
<evidence type="ECO:0000256" key="1">
    <source>
        <dbReference type="SAM" id="SignalP"/>
    </source>
</evidence>
<sequence length="316" mass="36097">MKKWMKFEFLIIIFSLGAVSLESCAQNEKKTAPEKDTTTEETTPKAKKTLASNFKEYWYSGTAELTSYTLDQARYGEMRGGNAVLIYVTEPFLADKQVKADGSNVDNIPVLKLNSTKNYITGIYPYSLMTSSFYPVHDDAHAVKLSFSAQEWCGHIYAQLNNREQFDVVSHSYFEREADQNFTLEKSILENEIWNKIRINPSNLPLGTSEVIPSLEYIRQTHKPLKAYTATMRIDAKNDSISTYTISYPELERTLKIDFTKAFPHTIEGWSETYSSGYGDKAKILTTTAIKNKLIITPYWQQNKNSDLFLRDSLGL</sequence>
<dbReference type="AlphaFoldDB" id="A0A1G7J4P2"/>
<name>A0A1G7J4P2_9FLAO</name>